<dbReference type="InterPro" id="IPR007739">
    <property type="entry name" value="RgpF"/>
</dbReference>
<organism evidence="1 2">
    <name type="scientific">Nibribacter ruber</name>
    <dbReference type="NCBI Taxonomy" id="2698458"/>
    <lineage>
        <taxon>Bacteria</taxon>
        <taxon>Pseudomonadati</taxon>
        <taxon>Bacteroidota</taxon>
        <taxon>Cytophagia</taxon>
        <taxon>Cytophagales</taxon>
        <taxon>Hymenobacteraceae</taxon>
        <taxon>Nibribacter</taxon>
    </lineage>
</organism>
<dbReference type="EMBL" id="CP047897">
    <property type="protein sequence ID" value="QHL85949.1"/>
    <property type="molecule type" value="Genomic_DNA"/>
</dbReference>
<sequence>MNDLKLYLGNLKGFQTQLYFSVCAGHSYTNALVQTIKNEFEGSLVIKTTNVGKDIGGKLAMVHLFLMAQDTSDLILFMHDKKSPHTTSGANWRSDLLSIAAEEKLATVEHIFSCQEQVGIVASKKFILNEYNQQNKSFTTTNDFLLKKLRETYGLKNTTFEFVGGTMFWIRSKIVREFFLKHSPLKIRESLEVGNVLDHEKGTYTHSWERLLSWIALDQGYKIVGI</sequence>
<dbReference type="KEGG" id="nib:GU926_00215"/>
<accession>A0A6P1NUK9</accession>
<evidence type="ECO:0000313" key="2">
    <source>
        <dbReference type="Proteomes" id="UP000464214"/>
    </source>
</evidence>
<reference evidence="1 2" key="1">
    <citation type="submission" date="2020-01" db="EMBL/GenBank/DDBJ databases">
        <authorList>
            <person name="Kim M."/>
        </authorList>
    </citation>
    <scope>NUCLEOTIDE SEQUENCE [LARGE SCALE GENOMIC DNA]</scope>
    <source>
        <strain evidence="1 2">BT10</strain>
    </source>
</reference>
<protein>
    <recommendedName>
        <fullName evidence="3">Glycosyltransferase</fullName>
    </recommendedName>
</protein>
<proteinExistence type="predicted"/>
<dbReference type="Pfam" id="PF05045">
    <property type="entry name" value="RgpF"/>
    <property type="match status" value="1"/>
</dbReference>
<keyword evidence="2" id="KW-1185">Reference proteome</keyword>
<name>A0A6P1NUK9_9BACT</name>
<dbReference type="Proteomes" id="UP000464214">
    <property type="component" value="Chromosome"/>
</dbReference>
<evidence type="ECO:0008006" key="3">
    <source>
        <dbReference type="Google" id="ProtNLM"/>
    </source>
</evidence>
<dbReference type="AlphaFoldDB" id="A0A6P1NUK9"/>
<gene>
    <name evidence="1" type="ORF">GU926_00215</name>
</gene>
<evidence type="ECO:0000313" key="1">
    <source>
        <dbReference type="EMBL" id="QHL85949.1"/>
    </source>
</evidence>